<name>A0A4V2MLS3_9SPHI</name>
<dbReference type="SMART" id="SM00450">
    <property type="entry name" value="RHOD"/>
    <property type="match status" value="1"/>
</dbReference>
<dbReference type="Proteomes" id="UP000293347">
    <property type="component" value="Unassembled WGS sequence"/>
</dbReference>
<dbReference type="OrthoDB" id="9808735at2"/>
<evidence type="ECO:0000313" key="3">
    <source>
        <dbReference type="EMBL" id="TCD03197.1"/>
    </source>
</evidence>
<accession>A0A4V2MLS3</accession>
<comment type="caution">
    <text evidence="3">The sequence shown here is derived from an EMBL/GenBank/DDBJ whole genome shotgun (WGS) entry which is preliminary data.</text>
</comment>
<keyword evidence="1" id="KW-1133">Transmembrane helix</keyword>
<dbReference type="PROSITE" id="PS50206">
    <property type="entry name" value="RHODANESE_3"/>
    <property type="match status" value="1"/>
</dbReference>
<dbReference type="InterPro" id="IPR001763">
    <property type="entry name" value="Rhodanese-like_dom"/>
</dbReference>
<dbReference type="RefSeq" id="WP_131593573.1">
    <property type="nucleotide sequence ID" value="NZ_SJSL01000001.1"/>
</dbReference>
<keyword evidence="1" id="KW-0812">Transmembrane</keyword>
<dbReference type="Pfam" id="PF00581">
    <property type="entry name" value="Rhodanese"/>
    <property type="match status" value="1"/>
</dbReference>
<dbReference type="SUPFAM" id="SSF52821">
    <property type="entry name" value="Rhodanese/Cell cycle control phosphatase"/>
    <property type="match status" value="1"/>
</dbReference>
<feature type="transmembrane region" description="Helical" evidence="1">
    <location>
        <begin position="6"/>
        <end position="25"/>
    </location>
</feature>
<feature type="domain" description="Rhodanese" evidence="2">
    <location>
        <begin position="35"/>
        <end position="122"/>
    </location>
</feature>
<protein>
    <submittedName>
        <fullName evidence="3">Rhodanese-like domain-containing protein</fullName>
    </submittedName>
</protein>
<dbReference type="PANTHER" id="PTHR43031">
    <property type="entry name" value="FAD-DEPENDENT OXIDOREDUCTASE"/>
    <property type="match status" value="1"/>
</dbReference>
<dbReference type="PANTHER" id="PTHR43031:SF17">
    <property type="entry name" value="SULFURTRANSFERASE YTWF-RELATED"/>
    <property type="match status" value="1"/>
</dbReference>
<dbReference type="Gene3D" id="3.40.250.10">
    <property type="entry name" value="Rhodanese-like domain"/>
    <property type="match status" value="1"/>
</dbReference>
<sequence length="124" mass="13965">MIKTMLILLGVITTMYLGYLAYRFVNLDSALATKIAKGGIILDVRTVKEYNTGHIKGSINISMGTIRDRYIELDPEKTYITTCSHGLRSVKVQKILKELGFKHVYNGGAWVDLEKIVNQQDNSK</sequence>
<dbReference type="EMBL" id="SJSL01000001">
    <property type="protein sequence ID" value="TCD03197.1"/>
    <property type="molecule type" value="Genomic_DNA"/>
</dbReference>
<dbReference type="InterPro" id="IPR036873">
    <property type="entry name" value="Rhodanese-like_dom_sf"/>
</dbReference>
<proteinExistence type="predicted"/>
<gene>
    <name evidence="3" type="ORF">EZ437_04275</name>
</gene>
<keyword evidence="1" id="KW-0472">Membrane</keyword>
<dbReference type="CDD" id="cd00158">
    <property type="entry name" value="RHOD"/>
    <property type="match status" value="1"/>
</dbReference>
<evidence type="ECO:0000256" key="1">
    <source>
        <dbReference type="SAM" id="Phobius"/>
    </source>
</evidence>
<evidence type="ECO:0000313" key="4">
    <source>
        <dbReference type="Proteomes" id="UP000293347"/>
    </source>
</evidence>
<keyword evidence="4" id="KW-1185">Reference proteome</keyword>
<evidence type="ECO:0000259" key="2">
    <source>
        <dbReference type="PROSITE" id="PS50206"/>
    </source>
</evidence>
<dbReference type="AlphaFoldDB" id="A0A4V2MLS3"/>
<reference evidence="3 4" key="1">
    <citation type="submission" date="2019-02" db="EMBL/GenBank/DDBJ databases">
        <title>Pedobacter sp. RP-1-14 sp. nov., isolated from Arctic soil.</title>
        <authorList>
            <person name="Dahal R.H."/>
        </authorList>
    </citation>
    <scope>NUCLEOTIDE SEQUENCE [LARGE SCALE GENOMIC DNA]</scope>
    <source>
        <strain evidence="3 4">RP-1-14</strain>
    </source>
</reference>
<organism evidence="3 4">
    <name type="scientific">Pedobacter psychroterrae</name>
    <dbReference type="NCBI Taxonomy" id="2530453"/>
    <lineage>
        <taxon>Bacteria</taxon>
        <taxon>Pseudomonadati</taxon>
        <taxon>Bacteroidota</taxon>
        <taxon>Sphingobacteriia</taxon>
        <taxon>Sphingobacteriales</taxon>
        <taxon>Sphingobacteriaceae</taxon>
        <taxon>Pedobacter</taxon>
    </lineage>
</organism>
<dbReference type="InterPro" id="IPR050229">
    <property type="entry name" value="GlpE_sulfurtransferase"/>
</dbReference>